<evidence type="ECO:0000313" key="3">
    <source>
        <dbReference type="Proteomes" id="UP001169764"/>
    </source>
</evidence>
<feature type="domain" description="NACHT" evidence="1">
    <location>
        <begin position="107"/>
        <end position="229"/>
    </location>
</feature>
<dbReference type="SUPFAM" id="SSF52540">
    <property type="entry name" value="P-loop containing nucleoside triphosphate hydrolases"/>
    <property type="match status" value="1"/>
</dbReference>
<dbReference type="Pfam" id="PF05729">
    <property type="entry name" value="NACHT"/>
    <property type="match status" value="1"/>
</dbReference>
<comment type="caution">
    <text evidence="2">The sequence shown here is derived from an EMBL/GenBank/DDBJ whole genome shotgun (WGS) entry which is preliminary data.</text>
</comment>
<dbReference type="PANTHER" id="PTHR46844:SF1">
    <property type="entry name" value="SLR5058 PROTEIN"/>
    <property type="match status" value="1"/>
</dbReference>
<protein>
    <submittedName>
        <fullName evidence="2">NACHT domain-containing protein</fullName>
    </submittedName>
</protein>
<name>A0ABT8Y5I7_9SPHN</name>
<dbReference type="RefSeq" id="WP_303540137.1">
    <property type="nucleotide sequence ID" value="NZ_JAUOTP010000002.1"/>
</dbReference>
<reference evidence="2" key="1">
    <citation type="submission" date="2023-07" db="EMBL/GenBank/DDBJ databases">
        <authorList>
            <person name="Kim M."/>
        </authorList>
    </citation>
    <scope>NUCLEOTIDE SEQUENCE</scope>
    <source>
        <strain evidence="2">BIUV-7</strain>
    </source>
</reference>
<dbReference type="Gene3D" id="3.40.50.300">
    <property type="entry name" value="P-loop containing nucleotide triphosphate hydrolases"/>
    <property type="match status" value="1"/>
</dbReference>
<gene>
    <name evidence="2" type="ORF">Q4F19_04170</name>
</gene>
<organism evidence="2 3">
    <name type="scientific">Sphingomonas natans</name>
    <dbReference type="NCBI Taxonomy" id="3063330"/>
    <lineage>
        <taxon>Bacteria</taxon>
        <taxon>Pseudomonadati</taxon>
        <taxon>Pseudomonadota</taxon>
        <taxon>Alphaproteobacteria</taxon>
        <taxon>Sphingomonadales</taxon>
        <taxon>Sphingomonadaceae</taxon>
        <taxon>Sphingomonas</taxon>
    </lineage>
</organism>
<dbReference type="EMBL" id="JAUOTP010000002">
    <property type="protein sequence ID" value="MDO6413571.1"/>
    <property type="molecule type" value="Genomic_DNA"/>
</dbReference>
<sequence>MAKSLVDALSHFDAQAVIGKALAASAPKIASQIGDQVRRTPEKVATALGIGFGHHLQTTFEKCYKVKTLIYREESVELLSQYVSIKLQKRRSKVTDNYLIENLEEYKNVIIQGSGGSGKTMFMKYLALCRFENPRGRIPLFIELRTLSYGSEKSFERLIFEDSASKKSRLTFEQFEKGLISGLFLVILDGLDEVDPLHRESVYREIGKFPVRYPDNILIISSREDSGLNGWAQFACFNVLPLDKRQVTSVIKKIEFDKTIKAKFLKDLSSFLYDKHKSFLTNPLLATIMLLRYDQFADSGDKIYIFYDQAFETLFFKHDLSKGVYERKRYSAISVDDFRNFFSAFCFATYANNKYAFSRLEIISRIEKSLKYCSLSASPSAVLKDLIESVCIMQEDGLLYTFVHRSFQEYFAALFVSEYRGDKAVEYVAALMLKSSTESAGAILKEMAPRMVDKLWGLPTLEKMTSLFSDRAFVENPGMIILKLCRRLYVSRDGQVDGFGIETLGTECMQLGSYYKLNSTKFLSQKLLFNSKDHLNEVRSRLPEKERLRFVKRISQLSAPNDLINDRVIDEADNYWLVHTNAPGLFNEMAGVFARGASELRDKLESLRAADENLIELNLIEG</sequence>
<dbReference type="Proteomes" id="UP001169764">
    <property type="component" value="Unassembled WGS sequence"/>
</dbReference>
<evidence type="ECO:0000313" key="2">
    <source>
        <dbReference type="EMBL" id="MDO6413571.1"/>
    </source>
</evidence>
<dbReference type="PANTHER" id="PTHR46844">
    <property type="entry name" value="SLR5058 PROTEIN"/>
    <property type="match status" value="1"/>
</dbReference>
<dbReference type="PROSITE" id="PS50837">
    <property type="entry name" value="NACHT"/>
    <property type="match status" value="1"/>
</dbReference>
<dbReference type="InterPro" id="IPR027417">
    <property type="entry name" value="P-loop_NTPase"/>
</dbReference>
<keyword evidence="3" id="KW-1185">Reference proteome</keyword>
<dbReference type="InterPro" id="IPR007111">
    <property type="entry name" value="NACHT_NTPase"/>
</dbReference>
<proteinExistence type="predicted"/>
<accession>A0ABT8Y5I7</accession>
<evidence type="ECO:0000259" key="1">
    <source>
        <dbReference type="PROSITE" id="PS50837"/>
    </source>
</evidence>